<dbReference type="OrthoDB" id="388949at2"/>
<organism evidence="2 3">
    <name type="scientific">Spiroplasma helicoides</name>
    <dbReference type="NCBI Taxonomy" id="216938"/>
    <lineage>
        <taxon>Bacteria</taxon>
        <taxon>Bacillati</taxon>
        <taxon>Mycoplasmatota</taxon>
        <taxon>Mollicutes</taxon>
        <taxon>Entomoplasmatales</taxon>
        <taxon>Spiroplasmataceae</taxon>
        <taxon>Spiroplasma</taxon>
    </lineage>
</organism>
<dbReference type="RefSeq" id="WP_069116108.1">
    <property type="nucleotide sequence ID" value="NZ_CP017015.1"/>
</dbReference>
<evidence type="ECO:0000313" key="2">
    <source>
        <dbReference type="EMBL" id="AOG60292.1"/>
    </source>
</evidence>
<evidence type="ECO:0008006" key="4">
    <source>
        <dbReference type="Google" id="ProtNLM"/>
    </source>
</evidence>
<keyword evidence="1" id="KW-1133">Transmembrane helix</keyword>
<feature type="transmembrane region" description="Helical" evidence="1">
    <location>
        <begin position="123"/>
        <end position="143"/>
    </location>
</feature>
<proteinExistence type="predicted"/>
<sequence>MKKTDKESKLNVVISQKVLNAYDELDNIDLDYEISKLSKTNRHARFKSETLNITLVSLLLSMSTAVSLINVVIPLGITGINVGFSLKYFIIAISFQVVGLYWGMIIGLLDGLLQFIIYGLSPLFRFTSSLGLVLWVFLFWFLFKKLFNIYEKESIKTRSFLSFVAGVIILIIQPFVSSLMGYFRTLIEFGGDKSYSFVKFMQSWISLMIFDLFAIVLFCILTYRIQLIISKIRH</sequence>
<dbReference type="Proteomes" id="UP000094378">
    <property type="component" value="Chromosome"/>
</dbReference>
<feature type="transmembrane region" description="Helical" evidence="1">
    <location>
        <begin position="203"/>
        <end position="223"/>
    </location>
</feature>
<evidence type="ECO:0000313" key="3">
    <source>
        <dbReference type="Proteomes" id="UP000094378"/>
    </source>
</evidence>
<feature type="transmembrane region" description="Helical" evidence="1">
    <location>
        <begin position="89"/>
        <end position="117"/>
    </location>
</feature>
<gene>
    <name evidence="2" type="ORF">SHELI_v1c03370</name>
</gene>
<keyword evidence="3" id="KW-1185">Reference proteome</keyword>
<dbReference type="EMBL" id="CP017015">
    <property type="protein sequence ID" value="AOG60292.1"/>
    <property type="molecule type" value="Genomic_DNA"/>
</dbReference>
<feature type="transmembrane region" description="Helical" evidence="1">
    <location>
        <begin position="53"/>
        <end position="77"/>
    </location>
</feature>
<dbReference type="PATRIC" id="fig|216938.3.peg.339"/>
<dbReference type="Gene3D" id="1.10.1760.20">
    <property type="match status" value="1"/>
</dbReference>
<dbReference type="KEGG" id="shj:SHELI_v1c03370"/>
<dbReference type="STRING" id="216938.SHELI_v1c03370"/>
<evidence type="ECO:0000256" key="1">
    <source>
        <dbReference type="SAM" id="Phobius"/>
    </source>
</evidence>
<feature type="transmembrane region" description="Helical" evidence="1">
    <location>
        <begin position="163"/>
        <end position="183"/>
    </location>
</feature>
<protein>
    <recommendedName>
        <fullName evidence="4">ECF transporter S component</fullName>
    </recommendedName>
</protein>
<keyword evidence="1" id="KW-0812">Transmembrane</keyword>
<accession>A0A1B3SK32</accession>
<keyword evidence="1" id="KW-0472">Membrane</keyword>
<name>A0A1B3SK32_9MOLU</name>
<dbReference type="AlphaFoldDB" id="A0A1B3SK32"/>
<reference evidence="2 3" key="1">
    <citation type="submission" date="2016-08" db="EMBL/GenBank/DDBJ databases">
        <title>Complete genome sequence of Spiroplasma helicoides TABS-2 (DSM 22551).</title>
        <authorList>
            <person name="Shen W.-Y."/>
            <person name="Lo W.-S."/>
            <person name="Lai Y.-C."/>
            <person name="Kuo C.-H."/>
        </authorList>
    </citation>
    <scope>NUCLEOTIDE SEQUENCE [LARGE SCALE GENOMIC DNA]</scope>
    <source>
        <strain evidence="2 3">TABS-2</strain>
    </source>
</reference>